<feature type="transmembrane region" description="Helical" evidence="1">
    <location>
        <begin position="141"/>
        <end position="162"/>
    </location>
</feature>
<proteinExistence type="predicted"/>
<keyword evidence="1" id="KW-1133">Transmembrane helix</keyword>
<keyword evidence="1" id="KW-0812">Transmembrane</keyword>
<name>A0AAD5Z029_9POAL</name>
<sequence length="164" mass="17537">MRSLTASDNTGSQLLEGINSYRASLNLTALSENSDADCLAEQFAIQLKGQPCTDSTGDDTEAQVPNDPSFLSRCHNATTTQDEEVILACVPGHAFDLVLTNFTKSQYNKYLNESKYVGAGIADGGDWVVVVLSTNIPAGNLIPVLVIPVVLFRLLLVISLCLSS</sequence>
<dbReference type="Proteomes" id="UP001210211">
    <property type="component" value="Unassembled WGS sequence"/>
</dbReference>
<keyword evidence="1" id="KW-0472">Membrane</keyword>
<keyword evidence="4" id="KW-1185">Reference proteome</keyword>
<dbReference type="EMBL" id="JAMRDG010000002">
    <property type="protein sequence ID" value="KAJ3684305.1"/>
    <property type="molecule type" value="Genomic_DNA"/>
</dbReference>
<accession>A0AAD5Z029</accession>
<dbReference type="InterPro" id="IPR059083">
    <property type="entry name" value="At5g19230_dom"/>
</dbReference>
<dbReference type="PANTHER" id="PTHR33976:SF8">
    <property type="entry name" value="OS07G0645000 PROTEIN"/>
    <property type="match status" value="1"/>
</dbReference>
<evidence type="ECO:0000259" key="2">
    <source>
        <dbReference type="Pfam" id="PF25884"/>
    </source>
</evidence>
<protein>
    <recommendedName>
        <fullName evidence="2">Uncharacterized GPI-anchored protein At5g19230-like domain-containing protein</fullName>
    </recommendedName>
</protein>
<feature type="domain" description="Uncharacterized GPI-anchored protein At5g19230-like" evidence="2">
    <location>
        <begin position="13"/>
        <end position="132"/>
    </location>
</feature>
<evidence type="ECO:0000313" key="3">
    <source>
        <dbReference type="EMBL" id="KAJ3684305.1"/>
    </source>
</evidence>
<organism evidence="3 4">
    <name type="scientific">Rhynchospora tenuis</name>
    <dbReference type="NCBI Taxonomy" id="198213"/>
    <lineage>
        <taxon>Eukaryota</taxon>
        <taxon>Viridiplantae</taxon>
        <taxon>Streptophyta</taxon>
        <taxon>Embryophyta</taxon>
        <taxon>Tracheophyta</taxon>
        <taxon>Spermatophyta</taxon>
        <taxon>Magnoliopsida</taxon>
        <taxon>Liliopsida</taxon>
        <taxon>Poales</taxon>
        <taxon>Cyperaceae</taxon>
        <taxon>Cyperoideae</taxon>
        <taxon>Rhynchosporeae</taxon>
        <taxon>Rhynchospora</taxon>
    </lineage>
</organism>
<gene>
    <name evidence="3" type="ORF">LUZ61_013469</name>
</gene>
<dbReference type="PANTHER" id="PTHR33976">
    <property type="entry name" value="OS07G0645000 PROTEIN"/>
    <property type="match status" value="1"/>
</dbReference>
<comment type="caution">
    <text evidence="3">The sequence shown here is derived from an EMBL/GenBank/DDBJ whole genome shotgun (WGS) entry which is preliminary data.</text>
</comment>
<dbReference type="AlphaFoldDB" id="A0AAD5Z029"/>
<dbReference type="InterPro" id="IPR045285">
    <property type="entry name" value="At5g19230-like"/>
</dbReference>
<reference evidence="3 4" key="1">
    <citation type="journal article" date="2022" name="Cell">
        <title>Repeat-based holocentromeres influence genome architecture and karyotype evolution.</title>
        <authorList>
            <person name="Hofstatter P.G."/>
            <person name="Thangavel G."/>
            <person name="Lux T."/>
            <person name="Neumann P."/>
            <person name="Vondrak T."/>
            <person name="Novak P."/>
            <person name="Zhang M."/>
            <person name="Costa L."/>
            <person name="Castellani M."/>
            <person name="Scott A."/>
            <person name="Toegelov H."/>
            <person name="Fuchs J."/>
            <person name="Mata-Sucre Y."/>
            <person name="Dias Y."/>
            <person name="Vanzela A.L.L."/>
            <person name="Huettel B."/>
            <person name="Almeida C.C.S."/>
            <person name="Simkova H."/>
            <person name="Souza G."/>
            <person name="Pedrosa-Harand A."/>
            <person name="Macas J."/>
            <person name="Mayer K.F.X."/>
            <person name="Houben A."/>
            <person name="Marques A."/>
        </authorList>
    </citation>
    <scope>NUCLEOTIDE SEQUENCE [LARGE SCALE GENOMIC DNA]</scope>
    <source>
        <strain evidence="3">RhyTen1mFocal</strain>
    </source>
</reference>
<evidence type="ECO:0000313" key="4">
    <source>
        <dbReference type="Proteomes" id="UP001210211"/>
    </source>
</evidence>
<evidence type="ECO:0000256" key="1">
    <source>
        <dbReference type="SAM" id="Phobius"/>
    </source>
</evidence>
<dbReference type="Pfam" id="PF25884">
    <property type="entry name" value="At5g19230"/>
    <property type="match status" value="1"/>
</dbReference>